<dbReference type="InterPro" id="IPR001769">
    <property type="entry name" value="Gingipain"/>
</dbReference>
<protein>
    <submittedName>
        <fullName evidence="4">Type IX secretion system sortase PorU</fullName>
    </submittedName>
</protein>
<dbReference type="Gene3D" id="3.40.50.10390">
    <property type="entry name" value="Gingipain r, domain 1"/>
    <property type="match status" value="1"/>
</dbReference>
<sequence>MNIQQHRSFLSFLLFSISFWLFFSASFAQDGHYKFPITKSGVYKISQNQLNSLGFDQINQVSIYGNAGMLPQKLDVKDLKLREIPTQIIDNELFVFLEGPHHNAFLEEGWVYQHHIYTDTAYYVLGKSNTPLKVDEESTQAVPPYSPVYQIATIKEDQTNLLTSGRNWYSQPIFSGQNYSQNIEIPIHEEPIRVKFELMAQSLQENNIRININGQDQALQSLPAIPNSTYGIKGREGQFNFDFSASSSSTLSFRINYQTNDPNGALYINKIIAEIPINSQQLPEGIFHHIGSNTISVQTNNNLRIWRIPNLHEVTSLGSNGQLREGDKLAVFSSSLTPRLTVFTPVDLSLRNSNERPRFIIICHPTFTSEANRLATHKRQLGINTKVIELQEIFNNFSYGTYDITAIRNYLAHEYHQGNTLEHVLLLGKSTIDYKGKYSSNRPNLVPSYSSRNSLNPLATYSSDDYYGFLDWGGGEWEESTNGDERMVIGVGRIPAINHTEAREIVSKIISYELKTNQYGEWKRKITLFADDGDGNIHLNDAESHAAYIQENFPAYHIEKIYLDRFEQIRIGGRQTSPEARAALREAIDQGTLILNYIGHGNETTLTAEQVFQINDFRNWPENKLLPLVVTATCEFGKHDSPFVRSGAEEMLFAPRKGAIALLTTGRPVFSSINFVLNKAFIESVFEQSHGEPLALGEIFKRTKNNSLNGSFNRNFSLLGDPTLRLATPELESQIDEYLDIELETQVDTLKAMQRIRLTGTIIDPITGAQVMQAGEYQITLRDKPITRQTLGDESNPTDFAEEGHILFKGTGLIADGKFESEIFIPQNINYTVGNGKISTFATLRDGTEAMGANKVLVGGSDSPPNDILGPEIKLKFGYEYGDDLESMRSANIKLQAFFTDESGVNISSNNLGQDILLYINDQEPIVLNYKYASLENSFQKGMIETPLEGLREGVNTIRIEAWDNVGNFGFTEREVLINGSLDAKVLEIKNYPNPATDYSKFVLKHNQSGKPISVTLKVYTITGHKIYESGKRYVEADYEINDLEWIFFHSKTNYPTKGTYIYELQLMSEIDQSTDTVSGKILIK</sequence>
<gene>
    <name evidence="4" type="primary">porU</name>
    <name evidence="4" type="ORF">ACFOUP_11770</name>
</gene>
<proteinExistence type="predicted"/>
<dbReference type="SUPFAM" id="SSF52129">
    <property type="entry name" value="Caspase-like"/>
    <property type="match status" value="1"/>
</dbReference>
<dbReference type="RefSeq" id="WP_241291485.1">
    <property type="nucleotide sequence ID" value="NZ_JAKZGR010000002.1"/>
</dbReference>
<reference evidence="5" key="1">
    <citation type="journal article" date="2019" name="Int. J. Syst. Evol. Microbiol.">
        <title>The Global Catalogue of Microorganisms (GCM) 10K type strain sequencing project: providing services to taxonomists for standard genome sequencing and annotation.</title>
        <authorList>
            <consortium name="The Broad Institute Genomics Platform"/>
            <consortium name="The Broad Institute Genome Sequencing Center for Infectious Disease"/>
            <person name="Wu L."/>
            <person name="Ma J."/>
        </authorList>
    </citation>
    <scope>NUCLEOTIDE SEQUENCE [LARGE SCALE GENOMIC DNA]</scope>
    <source>
        <strain evidence="5">CECT 8551</strain>
    </source>
</reference>
<dbReference type="InterPro" id="IPR029031">
    <property type="entry name" value="Gingipain_N_sf"/>
</dbReference>
<evidence type="ECO:0000313" key="5">
    <source>
        <dbReference type="Proteomes" id="UP001595766"/>
    </source>
</evidence>
<feature type="signal peptide" evidence="2">
    <location>
        <begin position="1"/>
        <end position="28"/>
    </location>
</feature>
<dbReference type="EMBL" id="JBHSAV010000053">
    <property type="protein sequence ID" value="MFC3977056.1"/>
    <property type="molecule type" value="Genomic_DNA"/>
</dbReference>
<dbReference type="Pfam" id="PF01364">
    <property type="entry name" value="Peptidase_C25"/>
    <property type="match status" value="1"/>
</dbReference>
<dbReference type="CDD" id="cd02258">
    <property type="entry name" value="Peptidase_C25_N"/>
    <property type="match status" value="1"/>
</dbReference>
<evidence type="ECO:0000256" key="2">
    <source>
        <dbReference type="SAM" id="SignalP"/>
    </source>
</evidence>
<accession>A0ABV8EL75</accession>
<keyword evidence="5" id="KW-1185">Reference proteome</keyword>
<dbReference type="NCBIfam" id="NF033707">
    <property type="entry name" value="T9SS_sortase"/>
    <property type="match status" value="1"/>
</dbReference>
<dbReference type="Gene3D" id="3.40.50.1460">
    <property type="match status" value="1"/>
</dbReference>
<dbReference type="Proteomes" id="UP001595766">
    <property type="component" value="Unassembled WGS sequence"/>
</dbReference>
<evidence type="ECO:0000313" key="4">
    <source>
        <dbReference type="EMBL" id="MFC3977056.1"/>
    </source>
</evidence>
<dbReference type="InterPro" id="IPR029030">
    <property type="entry name" value="Caspase-like_dom_sf"/>
</dbReference>
<keyword evidence="1 2" id="KW-0732">Signal</keyword>
<evidence type="ECO:0000259" key="3">
    <source>
        <dbReference type="Pfam" id="PF01364"/>
    </source>
</evidence>
<feature type="chain" id="PRO_5046791570" evidence="2">
    <location>
        <begin position="29"/>
        <end position="1085"/>
    </location>
</feature>
<evidence type="ECO:0000256" key="1">
    <source>
        <dbReference type="ARBA" id="ARBA00022729"/>
    </source>
</evidence>
<name>A0ABV8EL75_9BACT</name>
<organism evidence="4 5">
    <name type="scientific">Belliella kenyensis</name>
    <dbReference type="NCBI Taxonomy" id="1472724"/>
    <lineage>
        <taxon>Bacteria</taxon>
        <taxon>Pseudomonadati</taxon>
        <taxon>Bacteroidota</taxon>
        <taxon>Cytophagia</taxon>
        <taxon>Cytophagales</taxon>
        <taxon>Cyclobacteriaceae</taxon>
        <taxon>Belliella</taxon>
    </lineage>
</organism>
<feature type="domain" description="Gingipain" evidence="3">
    <location>
        <begin position="359"/>
        <end position="726"/>
    </location>
</feature>
<comment type="caution">
    <text evidence="4">The sequence shown here is derived from an EMBL/GenBank/DDBJ whole genome shotgun (WGS) entry which is preliminary data.</text>
</comment>